<dbReference type="GO" id="GO:0043495">
    <property type="term" value="F:protein-membrane adaptor activity"/>
    <property type="evidence" value="ECO:0007669"/>
    <property type="project" value="TreeGrafter"/>
</dbReference>
<dbReference type="PANTHER" id="PTHR12911">
    <property type="entry name" value="SAD1/UNC-84-LIKE PROTEIN-RELATED"/>
    <property type="match status" value="1"/>
</dbReference>
<dbReference type="Proteomes" id="UP000323067">
    <property type="component" value="Chromosome i"/>
</dbReference>
<organism evidence="7 8">
    <name type="scientific">Cordyceps militaris</name>
    <name type="common">Caterpillar fungus</name>
    <name type="synonym">Clavaria militaris</name>
    <dbReference type="NCBI Taxonomy" id="73501"/>
    <lineage>
        <taxon>Eukaryota</taxon>
        <taxon>Fungi</taxon>
        <taxon>Dikarya</taxon>
        <taxon>Ascomycota</taxon>
        <taxon>Pezizomycotina</taxon>
        <taxon>Sordariomycetes</taxon>
        <taxon>Hypocreomycetidae</taxon>
        <taxon>Hypocreales</taxon>
        <taxon>Cordycipitaceae</taxon>
        <taxon>Cordyceps</taxon>
    </lineage>
</organism>
<feature type="compositionally biased region" description="Polar residues" evidence="5">
    <location>
        <begin position="309"/>
        <end position="324"/>
    </location>
</feature>
<sequence>MRPPGTPYRPRRPGAVSRERPRATPVPEDNANEFRKPNLPSLEGTPSARRQYTYGAAEEPSPARPVLRGDIVDLSGAVQGALHRHEQRRVADERRQSSPNLFLEEAERQDDDQESRQKADQLSMPPPSFKPAQDPPSTRVDFVPLTEPGDDSDADDIRSFATESEFFDDASIVSAPASTTATEARQKFSAMLQRKTAEPQLPGSPELPALTPVRPRPSSILENERPSSPSTQGTPGLRSNPRRPKQSKRTAIASGFQQPKDATSPAESRRPPQMSFAPRLNGTKSLPTDRKMIPVESTVRAGKRLSARLESTQRTPLRQRSGNSDHGIGELEDETEARPSLFAQAKSFAASVSPFSTRSYYAADHSEMDDAMQREIESNESESVEGEHGWTWLRPLTSLPHIRRRMPHGSDDMLDNINWWQLLNPYTYFKASWWFAREAYLSTLGSLRNPFPQRLMDRLVSSLGPMLYFTAAVIVLITLVSVGHAALFGKASGDLSMDRLLSMPEIRWPNLGSMTGKAHEFLPAFSWPTWGRSSLLPDLTQLDNDGLARLDEYLKQYQREFERIQQASKLHDSSLKKLEAVVPKLVHIQLENGKPVVAQEFWHALRDLIHRDGDFLTFEQKGNKYEVASEAHWKAIASRINKDPTFTKQINITIDSTVKSMEQRVKQGAAGFWEAWIKNNDAKISDMLGSALDEIQTAGSQREFDKRLQRIVKEHIDESNKDSSVISREEFLRHFKNEFATHRAEVRSEVAELQPQLENMVRQAAELVGKEAPESMSKAEIVTLVHGMVNKAVADMNLEAMARGQIHSHWDSVLRHQINYFGVGAGATIDAQHVSPTFDPPKDSSYVKQKGLRGVQTPIPRAAIEPWSDEGDCWCAARSENPRGNPHGVILPVQLGHRVVPQHIVVEHIVAGATTDPDARPKEIEVYADIDADLRELVRDFSAIHFPDIYPLDEEGLGWNVSPVKLPERFVKIGQFVYEDVQPHDGVQVHRLSDELLNLGVATDHVIVRAVSNYGSKTHTCFYRVRLYGKRMDEHDDFP</sequence>
<dbReference type="InterPro" id="IPR045119">
    <property type="entry name" value="SUN1-5"/>
</dbReference>
<keyword evidence="2" id="KW-0812">Transmembrane</keyword>
<dbReference type="VEuPathDB" id="FungiDB:CCM_07584"/>
<accession>A0A2H4SVI4</accession>
<dbReference type="Pfam" id="PF07738">
    <property type="entry name" value="Sad1_UNC"/>
    <property type="match status" value="1"/>
</dbReference>
<feature type="region of interest" description="Disordered" evidence="5">
    <location>
        <begin position="1"/>
        <end position="334"/>
    </location>
</feature>
<gene>
    <name evidence="7" type="ORF">A9K55_000268</name>
</gene>
<evidence type="ECO:0000256" key="2">
    <source>
        <dbReference type="ARBA" id="ARBA00022692"/>
    </source>
</evidence>
<evidence type="ECO:0000256" key="5">
    <source>
        <dbReference type="SAM" id="MobiDB-lite"/>
    </source>
</evidence>
<dbReference type="OrthoDB" id="342281at2759"/>
<evidence type="ECO:0000256" key="4">
    <source>
        <dbReference type="ARBA" id="ARBA00023136"/>
    </source>
</evidence>
<dbReference type="PROSITE" id="PS51469">
    <property type="entry name" value="SUN"/>
    <property type="match status" value="1"/>
</dbReference>
<evidence type="ECO:0000313" key="7">
    <source>
        <dbReference type="EMBL" id="ATY67111.1"/>
    </source>
</evidence>
<feature type="domain" description="SUN" evidence="6">
    <location>
        <begin position="826"/>
        <end position="1032"/>
    </location>
</feature>
<evidence type="ECO:0000256" key="1">
    <source>
        <dbReference type="ARBA" id="ARBA00004370"/>
    </source>
</evidence>
<dbReference type="EMBL" id="CP023328">
    <property type="protein sequence ID" value="ATY67111.1"/>
    <property type="molecule type" value="Genomic_DNA"/>
</dbReference>
<evidence type="ECO:0000259" key="6">
    <source>
        <dbReference type="PROSITE" id="PS51469"/>
    </source>
</evidence>
<keyword evidence="3" id="KW-1133">Transmembrane helix</keyword>
<dbReference type="VEuPathDB" id="FungiDB:A9K55_000268"/>
<protein>
    <submittedName>
        <fullName evidence="7">Spindle pole body-associated sad1</fullName>
    </submittedName>
</protein>
<evidence type="ECO:0000313" key="8">
    <source>
        <dbReference type="Proteomes" id="UP000323067"/>
    </source>
</evidence>
<keyword evidence="4" id="KW-0472">Membrane</keyword>
<comment type="subcellular location">
    <subcellularLocation>
        <location evidence="1">Membrane</location>
    </subcellularLocation>
</comment>
<evidence type="ECO:0000256" key="3">
    <source>
        <dbReference type="ARBA" id="ARBA00022989"/>
    </source>
</evidence>
<dbReference type="InterPro" id="IPR012919">
    <property type="entry name" value="SUN_dom"/>
</dbReference>
<proteinExistence type="predicted"/>
<dbReference type="AlphaFoldDB" id="A0A2H4SVI4"/>
<dbReference type="GO" id="GO:0034993">
    <property type="term" value="C:meiotic nuclear membrane microtubule tethering complex"/>
    <property type="evidence" value="ECO:0007669"/>
    <property type="project" value="TreeGrafter"/>
</dbReference>
<dbReference type="Gene3D" id="2.60.120.260">
    <property type="entry name" value="Galactose-binding domain-like"/>
    <property type="match status" value="1"/>
</dbReference>
<name>A0A2H4SVI4_CORMI</name>
<dbReference type="PANTHER" id="PTHR12911:SF8">
    <property type="entry name" value="KLAROID PROTEIN-RELATED"/>
    <property type="match status" value="1"/>
</dbReference>
<reference evidence="7 8" key="1">
    <citation type="journal article" date="2017" name="BMC Genomics">
        <title>Chromosome level assembly and secondary metabolite potential of the parasitic fungus Cordyceps militaris.</title>
        <authorList>
            <person name="Kramer G.J."/>
            <person name="Nodwell J.R."/>
        </authorList>
    </citation>
    <scope>NUCLEOTIDE SEQUENCE [LARGE SCALE GENOMIC DNA]</scope>
    <source>
        <strain evidence="7 8">ATCC 34164</strain>
    </source>
</reference>